<feature type="non-terminal residue" evidence="2">
    <location>
        <position position="1"/>
    </location>
</feature>
<protein>
    <submittedName>
        <fullName evidence="2">Uncharacterized protein</fullName>
    </submittedName>
</protein>
<sequence length="537" mass="58259">RPPEPRRADGGFARRHLGLPGAPPPPVRPPAGVREESRGVHVVLSTDCSPYQNWQSIASFYGLRRAGHEGPVTRVVSGCPNQDRKDEIVYDFRYMAEADGGRLGVHFTPPFTMKNKYKYANKPGGVYHWMNATGQDGLADDDVLALVDPDMLALRPVLPSDLTSGRPEEVDVDGYRSLSVYRDAGGREVLLRETRLPDPRPITRGSGAGQHFGLGALWADAGTDRARPGFADFDVAAVCGADSPCARASPEQVKNRHSVGPVYVATAGDWRSLLPRWHGYTPRVHAQYPKLLAEMTAFVMAAADVELDFSLSSSYMVSDARTSSPTEAWYWIDKDAGAGGTTLASVCDGATYNSLPHETLRRLSVYGGGRYPPPPSRDGGTSGGGTSTRTSSTATAGRRWTSTGGHRRRAQEAGGGPDDIGQREEGEGQGGLHDLPRHTDAQHGPRGLQGRRLLVGEIRAGQRYAETPRARLKLLRCTANFCSRPSSLVQGSLEPLSPLARMTSRTDILELSKNATRVGYIQTNWFRCIKTTNNITS</sequence>
<feature type="compositionally biased region" description="Low complexity" evidence="1">
    <location>
        <begin position="387"/>
        <end position="404"/>
    </location>
</feature>
<dbReference type="eggNOG" id="ENOG502QQG8">
    <property type="taxonomic scope" value="Eukaryota"/>
</dbReference>
<accession>K0TLG2</accession>
<keyword evidence="3" id="KW-1185">Reference proteome</keyword>
<dbReference type="InterPro" id="IPR044845">
    <property type="entry name" value="HPAT/SRGT1-like"/>
</dbReference>
<evidence type="ECO:0000313" key="2">
    <source>
        <dbReference type="EMBL" id="EJK75271.1"/>
    </source>
</evidence>
<organism evidence="2 3">
    <name type="scientific">Thalassiosira oceanica</name>
    <name type="common">Marine diatom</name>
    <dbReference type="NCBI Taxonomy" id="159749"/>
    <lineage>
        <taxon>Eukaryota</taxon>
        <taxon>Sar</taxon>
        <taxon>Stramenopiles</taxon>
        <taxon>Ochrophyta</taxon>
        <taxon>Bacillariophyta</taxon>
        <taxon>Coscinodiscophyceae</taxon>
        <taxon>Thalassiosirophycidae</taxon>
        <taxon>Thalassiosirales</taxon>
        <taxon>Thalassiosiraceae</taxon>
        <taxon>Thalassiosira</taxon>
    </lineage>
</organism>
<gene>
    <name evidence="2" type="ORF">THAOC_03008</name>
</gene>
<dbReference type="Proteomes" id="UP000266841">
    <property type="component" value="Unassembled WGS sequence"/>
</dbReference>
<reference evidence="2 3" key="1">
    <citation type="journal article" date="2012" name="Genome Biol.">
        <title>Genome and low-iron response of an oceanic diatom adapted to chronic iron limitation.</title>
        <authorList>
            <person name="Lommer M."/>
            <person name="Specht M."/>
            <person name="Roy A.S."/>
            <person name="Kraemer L."/>
            <person name="Andreson R."/>
            <person name="Gutowska M.A."/>
            <person name="Wolf J."/>
            <person name="Bergner S.V."/>
            <person name="Schilhabel M.B."/>
            <person name="Klostermeier U.C."/>
            <person name="Beiko R.G."/>
            <person name="Rosenstiel P."/>
            <person name="Hippler M."/>
            <person name="Laroche J."/>
        </authorList>
    </citation>
    <scope>NUCLEOTIDE SEQUENCE [LARGE SCALE GENOMIC DNA]</scope>
    <source>
        <strain evidence="2 3">CCMP1005</strain>
    </source>
</reference>
<comment type="caution">
    <text evidence="2">The sequence shown here is derived from an EMBL/GenBank/DDBJ whole genome shotgun (WGS) entry which is preliminary data.</text>
</comment>
<dbReference type="OrthoDB" id="2015991at2759"/>
<dbReference type="PANTHER" id="PTHR31485:SF7">
    <property type="entry name" value="PEPTIDYL SERINE ALPHA-GALACTOSYLTRANSFERASE"/>
    <property type="match status" value="1"/>
</dbReference>
<feature type="compositionally biased region" description="Basic and acidic residues" evidence="1">
    <location>
        <begin position="434"/>
        <end position="443"/>
    </location>
</feature>
<feature type="region of interest" description="Disordered" evidence="1">
    <location>
        <begin position="1"/>
        <end position="34"/>
    </location>
</feature>
<dbReference type="GO" id="GO:0016757">
    <property type="term" value="F:glycosyltransferase activity"/>
    <property type="evidence" value="ECO:0007669"/>
    <property type="project" value="InterPro"/>
</dbReference>
<name>K0TLG2_THAOC</name>
<dbReference type="PANTHER" id="PTHR31485">
    <property type="entry name" value="PEPTIDYL SERINE ALPHA-GALACTOSYLTRANSFERASE"/>
    <property type="match status" value="1"/>
</dbReference>
<proteinExistence type="predicted"/>
<feature type="region of interest" description="Disordered" evidence="1">
    <location>
        <begin position="364"/>
        <end position="450"/>
    </location>
</feature>
<dbReference type="EMBL" id="AGNL01003033">
    <property type="protein sequence ID" value="EJK75271.1"/>
    <property type="molecule type" value="Genomic_DNA"/>
</dbReference>
<dbReference type="AlphaFoldDB" id="K0TLG2"/>
<evidence type="ECO:0000313" key="3">
    <source>
        <dbReference type="Proteomes" id="UP000266841"/>
    </source>
</evidence>
<evidence type="ECO:0000256" key="1">
    <source>
        <dbReference type="SAM" id="MobiDB-lite"/>
    </source>
</evidence>